<organism evidence="2">
    <name type="scientific">marine sediment metagenome</name>
    <dbReference type="NCBI Taxonomy" id="412755"/>
    <lineage>
        <taxon>unclassified sequences</taxon>
        <taxon>metagenomes</taxon>
        <taxon>ecological metagenomes</taxon>
    </lineage>
</organism>
<feature type="domain" description="Methyltransferase FkbM" evidence="1">
    <location>
        <begin position="4"/>
        <end position="117"/>
    </location>
</feature>
<evidence type="ECO:0000259" key="1">
    <source>
        <dbReference type="Pfam" id="PF05050"/>
    </source>
</evidence>
<dbReference type="InterPro" id="IPR052514">
    <property type="entry name" value="SAM-dependent_MTase"/>
</dbReference>
<dbReference type="SUPFAM" id="SSF53335">
    <property type="entry name" value="S-adenosyl-L-methionine-dependent methyltransferases"/>
    <property type="match status" value="1"/>
</dbReference>
<reference evidence="2" key="1">
    <citation type="journal article" date="2014" name="Front. Microbiol.">
        <title>High frequency of phylogenetically diverse reductive dehalogenase-homologous genes in deep subseafloor sedimentary metagenomes.</title>
        <authorList>
            <person name="Kawai M."/>
            <person name="Futagami T."/>
            <person name="Toyoda A."/>
            <person name="Takaki Y."/>
            <person name="Nishi S."/>
            <person name="Hori S."/>
            <person name="Arai W."/>
            <person name="Tsubouchi T."/>
            <person name="Morono Y."/>
            <person name="Uchiyama I."/>
            <person name="Ito T."/>
            <person name="Fujiyama A."/>
            <person name="Inagaki F."/>
            <person name="Takami H."/>
        </authorList>
    </citation>
    <scope>NUCLEOTIDE SEQUENCE</scope>
    <source>
        <strain evidence="2">Expedition CK06-06</strain>
    </source>
</reference>
<dbReference type="Gene3D" id="3.40.50.150">
    <property type="entry name" value="Vaccinia Virus protein VP39"/>
    <property type="match status" value="1"/>
</dbReference>
<dbReference type="EMBL" id="BARU01025830">
    <property type="protein sequence ID" value="GAH71062.1"/>
    <property type="molecule type" value="Genomic_DNA"/>
</dbReference>
<feature type="non-terminal residue" evidence="2">
    <location>
        <position position="1"/>
    </location>
</feature>
<dbReference type="AlphaFoldDB" id="X1HNM2"/>
<dbReference type="NCBIfam" id="TIGR01444">
    <property type="entry name" value="fkbM_fam"/>
    <property type="match status" value="1"/>
</dbReference>
<dbReference type="PANTHER" id="PTHR34203:SF15">
    <property type="entry name" value="SLL1173 PROTEIN"/>
    <property type="match status" value="1"/>
</dbReference>
<proteinExistence type="predicted"/>
<dbReference type="InterPro" id="IPR006342">
    <property type="entry name" value="FkbM_mtfrase"/>
</dbReference>
<gene>
    <name evidence="2" type="ORF">S03H2_41576</name>
</gene>
<dbReference type="Pfam" id="PF05050">
    <property type="entry name" value="Methyltransf_21"/>
    <property type="match status" value="1"/>
</dbReference>
<comment type="caution">
    <text evidence="2">The sequence shown here is derived from an EMBL/GenBank/DDBJ whole genome shotgun (WGS) entry which is preliminary data.</text>
</comment>
<evidence type="ECO:0000313" key="2">
    <source>
        <dbReference type="EMBL" id="GAH71062.1"/>
    </source>
</evidence>
<protein>
    <recommendedName>
        <fullName evidence="1">Methyltransferase FkbM domain-containing protein</fullName>
    </recommendedName>
</protein>
<dbReference type="InterPro" id="IPR029063">
    <property type="entry name" value="SAM-dependent_MTases_sf"/>
</dbReference>
<accession>X1HNM2</accession>
<name>X1HNM2_9ZZZZ</name>
<sequence length="182" mass="21274">EVYQLAIGDKRGVVPLYVRNNRNLSSMRQAESHEESVITTRKIDVEVITLDDFLRNKQYPNIIRMDVEGYEYQIIKGMKKTLQKEFPLTLFIEFHFNILDKQESIEILQTLKYAGFEIGDVTLEPWARGHLEHKFLWSIACFLIRKSRGVPVGHLNLTIDEIASNTAILNGDWESLEIYFKR</sequence>
<dbReference type="PANTHER" id="PTHR34203">
    <property type="entry name" value="METHYLTRANSFERASE, FKBM FAMILY PROTEIN"/>
    <property type="match status" value="1"/>
</dbReference>